<dbReference type="GeneID" id="14652812"/>
<gene>
    <name evidence="2" type="ordered locus">Nmlp_2411</name>
</gene>
<reference evidence="2 3" key="1">
    <citation type="journal article" date="2013" name="Genome Announc.">
        <title>Genome of the haloarchaeon Natronomonas moolapensis, a neutrophilic member of a previously haloalkaliphilic genus.</title>
        <authorList>
            <person name="Dyall-Smith M.L."/>
            <person name="Pfeiffer F."/>
            <person name="Oberwinkler T."/>
            <person name="Klee K."/>
            <person name="Rampp M."/>
            <person name="Palm P."/>
            <person name="Gross K."/>
            <person name="Schuster S.C."/>
            <person name="Oesterhelt D."/>
        </authorList>
    </citation>
    <scope>NUCLEOTIDE SEQUENCE [LARGE SCALE GENOMIC DNA]</scope>
    <source>
        <strain evidence="3">DSM 18674 / JCM 14361 / 8.8.11</strain>
    </source>
</reference>
<dbReference type="AlphaFoldDB" id="M1XKV5"/>
<dbReference type="STRING" id="268739.Nmlp_2411"/>
<feature type="transmembrane region" description="Helical" evidence="1">
    <location>
        <begin position="7"/>
        <end position="27"/>
    </location>
</feature>
<dbReference type="EMBL" id="HF582854">
    <property type="protein sequence ID" value="CCQ36578.1"/>
    <property type="molecule type" value="Genomic_DNA"/>
</dbReference>
<keyword evidence="3" id="KW-1185">Reference proteome</keyword>
<feature type="transmembrane region" description="Helical" evidence="1">
    <location>
        <begin position="39"/>
        <end position="57"/>
    </location>
</feature>
<keyword evidence="1" id="KW-1133">Transmembrane helix</keyword>
<organism evidence="2 3">
    <name type="scientific">Natronomonas moolapensis (strain DSM 18674 / CECT 7526 / JCM 14361 / 8.8.11)</name>
    <dbReference type="NCBI Taxonomy" id="268739"/>
    <lineage>
        <taxon>Archaea</taxon>
        <taxon>Methanobacteriati</taxon>
        <taxon>Methanobacteriota</taxon>
        <taxon>Stenosarchaea group</taxon>
        <taxon>Halobacteria</taxon>
        <taxon>Halobacteriales</taxon>
        <taxon>Natronomonadaceae</taxon>
        <taxon>Natronomonas</taxon>
    </lineage>
</organism>
<accession>M1XKV5</accession>
<dbReference type="OrthoDB" id="295408at2157"/>
<evidence type="ECO:0000313" key="3">
    <source>
        <dbReference type="Proteomes" id="UP000011867"/>
    </source>
</evidence>
<dbReference type="KEGG" id="nmo:Nmlp_2411"/>
<evidence type="ECO:0000256" key="1">
    <source>
        <dbReference type="SAM" id="Phobius"/>
    </source>
</evidence>
<keyword evidence="1" id="KW-0812">Transmembrane</keyword>
<protein>
    <submittedName>
        <fullName evidence="2">DUF3311 family protein</fullName>
    </submittedName>
</protein>
<dbReference type="eggNOG" id="arCOG06285">
    <property type="taxonomic scope" value="Archaea"/>
</dbReference>
<proteinExistence type="predicted"/>
<dbReference type="InterPro" id="IPR021741">
    <property type="entry name" value="DUF3311"/>
</dbReference>
<name>M1XKV5_NATM8</name>
<dbReference type="RefSeq" id="WP_015409375.1">
    <property type="nucleotide sequence ID" value="NC_020388.1"/>
</dbReference>
<sequence>MASTAERYGWAMVMALLLALAIPWFLWSVDRLVWGLPLWLWWHVGWMLAASVVFWAFSRRAWGIWIVDAGGETA</sequence>
<dbReference type="HOGENOM" id="CLU_167321_1_0_2"/>
<evidence type="ECO:0000313" key="2">
    <source>
        <dbReference type="EMBL" id="CCQ36578.1"/>
    </source>
</evidence>
<keyword evidence="1" id="KW-0472">Membrane</keyword>
<dbReference type="Pfam" id="PF11755">
    <property type="entry name" value="DUF3311"/>
    <property type="match status" value="1"/>
</dbReference>
<dbReference type="Proteomes" id="UP000011867">
    <property type="component" value="Chromosome"/>
</dbReference>